<feature type="compositionally biased region" description="Acidic residues" evidence="1">
    <location>
        <begin position="22"/>
        <end position="37"/>
    </location>
</feature>
<organism evidence="2">
    <name type="scientific">Bracon brevicornis</name>
    <dbReference type="NCBI Taxonomy" id="1563983"/>
    <lineage>
        <taxon>Eukaryota</taxon>
        <taxon>Metazoa</taxon>
        <taxon>Ecdysozoa</taxon>
        <taxon>Arthropoda</taxon>
        <taxon>Hexapoda</taxon>
        <taxon>Insecta</taxon>
        <taxon>Pterygota</taxon>
        <taxon>Neoptera</taxon>
        <taxon>Endopterygota</taxon>
        <taxon>Hymenoptera</taxon>
        <taxon>Apocrita</taxon>
        <taxon>Ichneumonoidea</taxon>
        <taxon>Braconidae</taxon>
        <taxon>Braconinae</taxon>
        <taxon>Bracon</taxon>
    </lineage>
</organism>
<gene>
    <name evidence="2" type="ORF">BBRV_LOCUS119692</name>
</gene>
<proteinExistence type="predicted"/>
<feature type="region of interest" description="Disordered" evidence="1">
    <location>
        <begin position="1"/>
        <end position="37"/>
    </location>
</feature>
<dbReference type="EMBL" id="CADCXW020000347">
    <property type="protein sequence ID" value="CAD1581572.1"/>
    <property type="molecule type" value="Genomic_DNA"/>
</dbReference>
<reference evidence="2" key="1">
    <citation type="submission" date="2020-07" db="EMBL/GenBank/DDBJ databases">
        <authorList>
            <person name="Ferguson B K."/>
        </authorList>
    </citation>
    <scope>NUCLEOTIDE SEQUENCE</scope>
    <source>
        <strain evidence="2">L06</strain>
    </source>
</reference>
<sequence length="76" mass="8537">MTSGDEPMVDDREEEEAKSAENDSDENVFSDLDEDEISEDIAELMADANGQLQPQKSKVLYMLLTKNSLNERISIV</sequence>
<protein>
    <submittedName>
        <fullName evidence="2">Uncharacterized protein</fullName>
    </submittedName>
</protein>
<name>A0A6V7LZF7_9HYME</name>
<accession>A0A6V7LZF7</accession>
<evidence type="ECO:0000313" key="2">
    <source>
        <dbReference type="EMBL" id="CAD1581572.1"/>
    </source>
</evidence>
<dbReference type="AlphaFoldDB" id="A0A6V7LZF7"/>
<evidence type="ECO:0000256" key="1">
    <source>
        <dbReference type="SAM" id="MobiDB-lite"/>
    </source>
</evidence>